<dbReference type="eggNOG" id="COG1136">
    <property type="taxonomic scope" value="Bacteria"/>
</dbReference>
<dbReference type="Pfam" id="PF00005">
    <property type="entry name" value="ABC_tran"/>
    <property type="match status" value="1"/>
</dbReference>
<accession>A7NH69</accession>
<proteinExistence type="predicted"/>
<dbReference type="KEGG" id="rca:Rcas_0694"/>
<dbReference type="GO" id="GO:0022857">
    <property type="term" value="F:transmembrane transporter activity"/>
    <property type="evidence" value="ECO:0007669"/>
    <property type="project" value="TreeGrafter"/>
</dbReference>
<gene>
    <name evidence="5" type="ordered locus">Rcas_0694</name>
</gene>
<sequence>MSTKPLIDVRDVVKIYRMGDVEVHALRGVSFTIDEGEMVAIMGPSGSGKSTLMNILGCLDQPTAGTYLLDGVDVGQLNDDDLAMIRNQKIGFVFQQYMLLPRTTALRNVELPLLYSNNGHDRTERARAALESVGMRDRMHHKPNELSGGQQQRVAIARALVNNPRIILADEPTGALDTKTGEEIMGIFERLNRERGMTVILVTHEHDVARHAERIIHMRDGQIAEVTARA</sequence>
<dbReference type="InterPro" id="IPR003593">
    <property type="entry name" value="AAA+_ATPase"/>
</dbReference>
<feature type="domain" description="ABC transporter" evidence="4">
    <location>
        <begin position="7"/>
        <end position="230"/>
    </location>
</feature>
<dbReference type="InterPro" id="IPR015854">
    <property type="entry name" value="ABC_transpr_LolD-like"/>
</dbReference>
<dbReference type="GO" id="GO:0098796">
    <property type="term" value="C:membrane protein complex"/>
    <property type="evidence" value="ECO:0007669"/>
    <property type="project" value="UniProtKB-ARBA"/>
</dbReference>
<dbReference type="AlphaFoldDB" id="A7NH69"/>
<organism evidence="5 6">
    <name type="scientific">Roseiflexus castenholzii (strain DSM 13941 / HLO8)</name>
    <dbReference type="NCBI Taxonomy" id="383372"/>
    <lineage>
        <taxon>Bacteria</taxon>
        <taxon>Bacillati</taxon>
        <taxon>Chloroflexota</taxon>
        <taxon>Chloroflexia</taxon>
        <taxon>Chloroflexales</taxon>
        <taxon>Roseiflexineae</taxon>
        <taxon>Roseiflexaceae</taxon>
        <taxon>Roseiflexus</taxon>
    </lineage>
</organism>
<dbReference type="InterPro" id="IPR003439">
    <property type="entry name" value="ABC_transporter-like_ATP-bd"/>
</dbReference>
<keyword evidence="3" id="KW-0067">ATP-binding</keyword>
<evidence type="ECO:0000313" key="6">
    <source>
        <dbReference type="Proteomes" id="UP000000263"/>
    </source>
</evidence>
<dbReference type="GO" id="GO:0016887">
    <property type="term" value="F:ATP hydrolysis activity"/>
    <property type="evidence" value="ECO:0007669"/>
    <property type="project" value="InterPro"/>
</dbReference>
<protein>
    <submittedName>
        <fullName evidence="5">ABC transporter related</fullName>
    </submittedName>
</protein>
<dbReference type="PROSITE" id="PS00211">
    <property type="entry name" value="ABC_TRANSPORTER_1"/>
    <property type="match status" value="1"/>
</dbReference>
<keyword evidence="2" id="KW-0547">Nucleotide-binding</keyword>
<reference evidence="5 6" key="1">
    <citation type="submission" date="2007-08" db="EMBL/GenBank/DDBJ databases">
        <title>Complete sequence of Roseiflexus castenholzii DSM 13941.</title>
        <authorList>
            <consortium name="US DOE Joint Genome Institute"/>
            <person name="Copeland A."/>
            <person name="Lucas S."/>
            <person name="Lapidus A."/>
            <person name="Barry K."/>
            <person name="Glavina del Rio T."/>
            <person name="Dalin E."/>
            <person name="Tice H."/>
            <person name="Pitluck S."/>
            <person name="Thompson L.S."/>
            <person name="Brettin T."/>
            <person name="Bruce D."/>
            <person name="Detter J.C."/>
            <person name="Han C."/>
            <person name="Tapia R."/>
            <person name="Schmutz J."/>
            <person name="Larimer F."/>
            <person name="Land M."/>
            <person name="Hauser L."/>
            <person name="Kyrpides N."/>
            <person name="Mikhailova N."/>
            <person name="Bryant D.A."/>
            <person name="Hanada S."/>
            <person name="Tsukatani Y."/>
            <person name="Richardson P."/>
        </authorList>
    </citation>
    <scope>NUCLEOTIDE SEQUENCE [LARGE SCALE GENOMIC DNA]</scope>
    <source>
        <strain evidence="6">DSM 13941 / HLO8</strain>
    </source>
</reference>
<dbReference type="OrthoDB" id="9804270at2"/>
<dbReference type="SMART" id="SM00382">
    <property type="entry name" value="AAA"/>
    <property type="match status" value="1"/>
</dbReference>
<dbReference type="RefSeq" id="WP_012119246.1">
    <property type="nucleotide sequence ID" value="NC_009767.1"/>
</dbReference>
<evidence type="ECO:0000259" key="4">
    <source>
        <dbReference type="PROSITE" id="PS50893"/>
    </source>
</evidence>
<dbReference type="GO" id="GO:0005886">
    <property type="term" value="C:plasma membrane"/>
    <property type="evidence" value="ECO:0007669"/>
    <property type="project" value="TreeGrafter"/>
</dbReference>
<dbReference type="SUPFAM" id="SSF52540">
    <property type="entry name" value="P-loop containing nucleoside triphosphate hydrolases"/>
    <property type="match status" value="1"/>
</dbReference>
<dbReference type="InterPro" id="IPR027417">
    <property type="entry name" value="P-loop_NTPase"/>
</dbReference>
<dbReference type="PANTHER" id="PTHR24220">
    <property type="entry name" value="IMPORT ATP-BINDING PROTEIN"/>
    <property type="match status" value="1"/>
</dbReference>
<dbReference type="FunFam" id="3.40.50.300:FF:000032">
    <property type="entry name" value="Export ABC transporter ATP-binding protein"/>
    <property type="match status" value="1"/>
</dbReference>
<name>A7NH69_ROSCS</name>
<keyword evidence="1" id="KW-0813">Transport</keyword>
<dbReference type="GO" id="GO:0005524">
    <property type="term" value="F:ATP binding"/>
    <property type="evidence" value="ECO:0007669"/>
    <property type="project" value="UniProtKB-KW"/>
</dbReference>
<evidence type="ECO:0000256" key="3">
    <source>
        <dbReference type="ARBA" id="ARBA00022840"/>
    </source>
</evidence>
<dbReference type="PROSITE" id="PS50893">
    <property type="entry name" value="ABC_TRANSPORTER_2"/>
    <property type="match status" value="1"/>
</dbReference>
<evidence type="ECO:0000313" key="5">
    <source>
        <dbReference type="EMBL" id="ABU56816.1"/>
    </source>
</evidence>
<dbReference type="InterPro" id="IPR017871">
    <property type="entry name" value="ABC_transporter-like_CS"/>
</dbReference>
<evidence type="ECO:0000256" key="1">
    <source>
        <dbReference type="ARBA" id="ARBA00022448"/>
    </source>
</evidence>
<dbReference type="EMBL" id="CP000804">
    <property type="protein sequence ID" value="ABU56816.1"/>
    <property type="molecule type" value="Genomic_DNA"/>
</dbReference>
<dbReference type="Proteomes" id="UP000000263">
    <property type="component" value="Chromosome"/>
</dbReference>
<dbReference type="PANTHER" id="PTHR24220:SF86">
    <property type="entry name" value="ABC TRANSPORTER ABCH.1"/>
    <property type="match status" value="1"/>
</dbReference>
<keyword evidence="6" id="KW-1185">Reference proteome</keyword>
<dbReference type="InterPro" id="IPR017911">
    <property type="entry name" value="MacB-like_ATP-bd"/>
</dbReference>
<dbReference type="HOGENOM" id="CLU_000604_1_22_0"/>
<dbReference type="Gene3D" id="3.40.50.300">
    <property type="entry name" value="P-loop containing nucleotide triphosphate hydrolases"/>
    <property type="match status" value="1"/>
</dbReference>
<evidence type="ECO:0000256" key="2">
    <source>
        <dbReference type="ARBA" id="ARBA00022741"/>
    </source>
</evidence>
<dbReference type="CDD" id="cd03255">
    <property type="entry name" value="ABC_MJ0796_LolCDE_FtsE"/>
    <property type="match status" value="1"/>
</dbReference>
<dbReference type="STRING" id="383372.Rcas_0694"/>